<dbReference type="InterPro" id="IPR001680">
    <property type="entry name" value="WD40_rpt"/>
</dbReference>
<keyword evidence="2" id="KW-0472">Membrane</keyword>
<dbReference type="EMBL" id="CAXAMM010023336">
    <property type="protein sequence ID" value="CAK9053516.1"/>
    <property type="molecule type" value="Genomic_DNA"/>
</dbReference>
<feature type="transmembrane region" description="Helical" evidence="2">
    <location>
        <begin position="1089"/>
        <end position="1110"/>
    </location>
</feature>
<sequence length="1158" mass="120584">MAVMALRSLEWLCTVWVILLPQLDGALIPPGHVVGGPASRSLAASVGPVTALRYADAWDLLLVGGDLGAVQAYRGQDLSLVQGGSVGSRVTALTYQLTLNEVIAGGVDGRMVFLQSSNLQSIATVDENTGGSQVNAIVYVSYSDDVTSYSEIASCSYFSSSIYLWSMSSKTRTRELPGHSNIVLSLTPLDSLQMLASGSLDGFLGIWSLPVARFQVDGQICAGSTLSPLSTAYLLEDCIKAVLQAANPAGGDYFIYGQVSSSSANECQMLQNVGTCETLQAASYTMYRLEPPLKHMVQAHGGAVRALEPLPQQGGLVASGGDDGTIRSWSPSSGTMVQDFGNGQALANGVTALAYSSSLEALVAASLFQVAFFEIASGSVLRLIDRSTSSPALLLNMEQWGQLLSSKGTEMEVWPQLTLCQDGSAPSSFSQCEPCAAGTAGTGGACDEVCGPGTQSTGTQCVACLAGQAGDGSTCQDCLPGEFQAEPGQVTCRQCPRGFAQPAPRATGCEPCDGNAAATRLGSELCVPCPDSTEPSVDHTECLTCLQGTAGRDGVCEPCLDGEQTSADSTSCLPCPTGTAGTQGFCSLCPEGSEPDAARVACVPCASGFAGANGVCQLCAPGEEPDAASALCVACAPGRAGANGTCSFCPMGTVQSPDRSMCIFCSEGFIAFQAACSICPDGSQPSSNRSVCVPCPPGFAGTEGLCSLCPEGTGASVDHASCETCLEGFYGSEGLCGQCPNGTRPRNRTEEVNSSDFCEPCPDFFAGAFGTCARCPDGLQPIPERSSCEPCPIGTAGVGGECLWCDFPLMQDGNKTSCTLQLTSPLFLFAASRCSEHSCRHHFQHLDVENLFCCPTPQGTPLACCDFGQGREGFAALLSEGFGLIGSLSGSIVILGAATGASQLILLLALLWIWKSDSWADWRDTVELSCLGVLTSLLLLALGAASWPWFAMALAASLALAVFGGMHRLELRLLSALTFEPLPRPLATKRARVVIYALGDTLMSSVMLLGDWIIVHFLLVDIVSTIGFLMGQSSYDSYVRPIAYEYVITTLPLPGLLQSIVLLVVRGLWALQVSLSSLPMQVALGASPAAGILVAATLTYAATSFCYVLMSTDLAARLQAARQAVLLGDLGLLAQVYRLTLFGSMDAWCRSCGESLAE</sequence>
<dbReference type="PANTHER" id="PTHR46967">
    <property type="entry name" value="INSULIN-LIKE GROWTH FACTOR BINDING PROTEIN,N-TERMINAL"/>
    <property type="match status" value="1"/>
</dbReference>
<feature type="repeat" description="WD" evidence="1">
    <location>
        <begin position="297"/>
        <end position="339"/>
    </location>
</feature>
<feature type="transmembrane region" description="Helical" evidence="2">
    <location>
        <begin position="926"/>
        <end position="943"/>
    </location>
</feature>
<dbReference type="InterPro" id="IPR036322">
    <property type="entry name" value="WD40_repeat_dom_sf"/>
</dbReference>
<feature type="transmembrane region" description="Helical" evidence="2">
    <location>
        <begin position="1043"/>
        <end position="1069"/>
    </location>
</feature>
<dbReference type="Gene3D" id="2.10.50.10">
    <property type="entry name" value="Tumor Necrosis Factor Receptor, subunit A, domain 2"/>
    <property type="match status" value="1"/>
</dbReference>
<reference evidence="5 6" key="1">
    <citation type="submission" date="2024-02" db="EMBL/GenBank/DDBJ databases">
        <authorList>
            <person name="Chen Y."/>
            <person name="Shah S."/>
            <person name="Dougan E. K."/>
            <person name="Thang M."/>
            <person name="Chan C."/>
        </authorList>
    </citation>
    <scope>NUCLEOTIDE SEQUENCE [LARGE SCALE GENOMIC DNA]</scope>
</reference>
<evidence type="ECO:0000256" key="1">
    <source>
        <dbReference type="PROSITE-ProRule" id="PRU00221"/>
    </source>
</evidence>
<feature type="domain" description="EGF-like" evidence="4">
    <location>
        <begin position="541"/>
        <end position="587"/>
    </location>
</feature>
<name>A0ABP0MPW8_9DINO</name>
<proteinExistence type="predicted"/>
<feature type="signal peptide" evidence="3">
    <location>
        <begin position="1"/>
        <end position="25"/>
    </location>
</feature>
<evidence type="ECO:0000256" key="3">
    <source>
        <dbReference type="SAM" id="SignalP"/>
    </source>
</evidence>
<gene>
    <name evidence="5" type="ORF">SCF082_LOCUS29148</name>
</gene>
<evidence type="ECO:0000259" key="4">
    <source>
        <dbReference type="SMART" id="SM00181"/>
    </source>
</evidence>
<organism evidence="5 6">
    <name type="scientific">Durusdinium trenchii</name>
    <dbReference type="NCBI Taxonomy" id="1381693"/>
    <lineage>
        <taxon>Eukaryota</taxon>
        <taxon>Sar</taxon>
        <taxon>Alveolata</taxon>
        <taxon>Dinophyceae</taxon>
        <taxon>Suessiales</taxon>
        <taxon>Symbiodiniaceae</taxon>
        <taxon>Durusdinium</taxon>
    </lineage>
</organism>
<dbReference type="PROSITE" id="PS50294">
    <property type="entry name" value="WD_REPEATS_REGION"/>
    <property type="match status" value="1"/>
</dbReference>
<keyword evidence="2" id="KW-0812">Transmembrane</keyword>
<evidence type="ECO:0000313" key="6">
    <source>
        <dbReference type="Proteomes" id="UP001642464"/>
    </source>
</evidence>
<keyword evidence="1" id="KW-0853">WD repeat</keyword>
<dbReference type="SMART" id="SM00181">
    <property type="entry name" value="EGF"/>
    <property type="match status" value="4"/>
</dbReference>
<keyword evidence="3" id="KW-0732">Signal</keyword>
<feature type="repeat" description="WD" evidence="1">
    <location>
        <begin position="176"/>
        <end position="209"/>
    </location>
</feature>
<evidence type="ECO:0000313" key="5">
    <source>
        <dbReference type="EMBL" id="CAK9053516.1"/>
    </source>
</evidence>
<feature type="domain" description="EGF-like" evidence="4">
    <location>
        <begin position="604"/>
        <end position="647"/>
    </location>
</feature>
<accession>A0ABP0MPW8</accession>
<dbReference type="SUPFAM" id="SSF57184">
    <property type="entry name" value="Growth factor receptor domain"/>
    <property type="match status" value="4"/>
</dbReference>
<feature type="transmembrane region" description="Helical" evidence="2">
    <location>
        <begin position="892"/>
        <end position="914"/>
    </location>
</feature>
<dbReference type="PANTHER" id="PTHR46967:SF1">
    <property type="entry name" value="KERATIN-ASSOCIATED PROTEIN 16-1-LIKE"/>
    <property type="match status" value="1"/>
</dbReference>
<dbReference type="InterPro" id="IPR009030">
    <property type="entry name" value="Growth_fac_rcpt_cys_sf"/>
</dbReference>
<keyword evidence="2" id="KW-1133">Transmembrane helix</keyword>
<dbReference type="Pfam" id="PF00400">
    <property type="entry name" value="WD40"/>
    <property type="match status" value="2"/>
</dbReference>
<feature type="domain" description="EGF-like" evidence="4">
    <location>
        <begin position="664"/>
        <end position="707"/>
    </location>
</feature>
<feature type="chain" id="PRO_5045594341" evidence="3">
    <location>
        <begin position="26"/>
        <end position="1158"/>
    </location>
</feature>
<feature type="domain" description="EGF-like" evidence="4">
    <location>
        <begin position="463"/>
        <end position="510"/>
    </location>
</feature>
<dbReference type="SUPFAM" id="SSF50978">
    <property type="entry name" value="WD40 repeat-like"/>
    <property type="match status" value="1"/>
</dbReference>
<dbReference type="PROSITE" id="PS50082">
    <property type="entry name" value="WD_REPEATS_2"/>
    <property type="match status" value="2"/>
</dbReference>
<evidence type="ECO:0000256" key="2">
    <source>
        <dbReference type="SAM" id="Phobius"/>
    </source>
</evidence>
<dbReference type="SMART" id="SM01411">
    <property type="entry name" value="Ephrin_rec_like"/>
    <property type="match status" value="8"/>
</dbReference>
<feature type="transmembrane region" description="Helical" evidence="2">
    <location>
        <begin position="1013"/>
        <end position="1031"/>
    </location>
</feature>
<dbReference type="Proteomes" id="UP001642464">
    <property type="component" value="Unassembled WGS sequence"/>
</dbReference>
<dbReference type="InterPro" id="IPR015943">
    <property type="entry name" value="WD40/YVTN_repeat-like_dom_sf"/>
</dbReference>
<keyword evidence="6" id="KW-1185">Reference proteome</keyword>
<dbReference type="InterPro" id="IPR000742">
    <property type="entry name" value="EGF"/>
</dbReference>
<dbReference type="Gene3D" id="2.130.10.10">
    <property type="entry name" value="YVTN repeat-like/Quinoprotein amine dehydrogenase"/>
    <property type="match status" value="2"/>
</dbReference>
<dbReference type="SMART" id="SM00320">
    <property type="entry name" value="WD40"/>
    <property type="match status" value="4"/>
</dbReference>
<comment type="caution">
    <text evidence="5">The sequence shown here is derived from an EMBL/GenBank/DDBJ whole genome shotgun (WGS) entry which is preliminary data.</text>
</comment>
<protein>
    <submittedName>
        <fullName evidence="5">Laminin-like protein epi-1</fullName>
    </submittedName>
</protein>